<proteinExistence type="predicted"/>
<dbReference type="RefSeq" id="WP_189482016.1">
    <property type="nucleotide sequence ID" value="NZ_BMYR01000005.1"/>
</dbReference>
<dbReference type="EMBL" id="BMYR01000005">
    <property type="protein sequence ID" value="GGW59523.1"/>
    <property type="molecule type" value="Genomic_DNA"/>
</dbReference>
<evidence type="ECO:0000313" key="2">
    <source>
        <dbReference type="Proteomes" id="UP000634667"/>
    </source>
</evidence>
<gene>
    <name evidence="1" type="ORF">GCM10008111_14520</name>
</gene>
<accession>A0ABQ2WMQ3</accession>
<keyword evidence="2" id="KW-1185">Reference proteome</keyword>
<comment type="caution">
    <text evidence="1">The sequence shown here is derived from an EMBL/GenBank/DDBJ whole genome shotgun (WGS) entry which is preliminary data.</text>
</comment>
<protein>
    <submittedName>
        <fullName evidence="1">Uncharacterized protein</fullName>
    </submittedName>
</protein>
<evidence type="ECO:0000313" key="1">
    <source>
        <dbReference type="EMBL" id="GGW59523.1"/>
    </source>
</evidence>
<reference evidence="2" key="1">
    <citation type="journal article" date="2019" name="Int. J. Syst. Evol. Microbiol.">
        <title>The Global Catalogue of Microorganisms (GCM) 10K type strain sequencing project: providing services to taxonomists for standard genome sequencing and annotation.</title>
        <authorList>
            <consortium name="The Broad Institute Genomics Platform"/>
            <consortium name="The Broad Institute Genome Sequencing Center for Infectious Disease"/>
            <person name="Wu L."/>
            <person name="Ma J."/>
        </authorList>
    </citation>
    <scope>NUCLEOTIDE SEQUENCE [LARGE SCALE GENOMIC DNA]</scope>
    <source>
        <strain evidence="2">KCTC 23723</strain>
    </source>
</reference>
<organism evidence="1 2">
    <name type="scientific">Alishewanella tabrizica</name>
    <dbReference type="NCBI Taxonomy" id="671278"/>
    <lineage>
        <taxon>Bacteria</taxon>
        <taxon>Pseudomonadati</taxon>
        <taxon>Pseudomonadota</taxon>
        <taxon>Gammaproteobacteria</taxon>
        <taxon>Alteromonadales</taxon>
        <taxon>Alteromonadaceae</taxon>
        <taxon>Alishewanella</taxon>
    </lineage>
</organism>
<name>A0ABQ2WMQ3_9ALTE</name>
<dbReference type="Proteomes" id="UP000634667">
    <property type="component" value="Unassembled WGS sequence"/>
</dbReference>
<sequence>MQLMVRDNHSGPFLTKVIYQAQADDALSADQLHQIKSKAVLMSLKFADKFYNKYKMHLLEHAAHDVIGIVSLGLMALSDRDQHKALQLLLAPEGLVKPFQKGWQMLASVSRKTSGKPSLFGEVDEQLLAQISSPPAAEEWPGWQAYQQALTEHYRLQAMQLLRQQFYQRQVFDEFEHFSLEEVLAEIVLYRALTGGDKVKQDLKNRLRNLTLAEHWLTETYLTLQTEAVLSELPTENATTIRADLGQHFIPALLRTLFFCREYQQLQQTDASPEKLDAFEHKHGLHSPLLGWPHYLEL</sequence>